<dbReference type="GO" id="GO:0008170">
    <property type="term" value="F:N-methyltransferase activity"/>
    <property type="evidence" value="ECO:0007669"/>
    <property type="project" value="UniProtKB-ARBA"/>
</dbReference>
<keyword evidence="6" id="KW-1185">Reference proteome</keyword>
<dbReference type="Proteomes" id="UP001318760">
    <property type="component" value="Unassembled WGS sequence"/>
</dbReference>
<dbReference type="GO" id="GO:0003676">
    <property type="term" value="F:nucleic acid binding"/>
    <property type="evidence" value="ECO:0007669"/>
    <property type="project" value="InterPro"/>
</dbReference>
<dbReference type="InterPro" id="IPR029063">
    <property type="entry name" value="SAM-dependent_MTases_sf"/>
</dbReference>
<evidence type="ECO:0000313" key="5">
    <source>
        <dbReference type="EMBL" id="MBE3607481.1"/>
    </source>
</evidence>
<sequence length="233" mass="26530">MILSQLKDGYRYNSDTLMLYGFICENLNPWFKGRVLDVGCGCGILGLLLKRDFSGMQLSLLDVQEINLDISRKNAAENFLEIKTIMADFNTFKDGNKFELIVSNPPFYHEGVKQSQNKHTAISRYASFLGLREFLYSANQNLKSNAELIFCYDAICLNEIFTLLDEFKIKPICVKFVHSKEQSCANLVLIRAKKGSRSKCKILPPIILMKDGSYSKEANEIFKKADTKSKGYE</sequence>
<keyword evidence="2" id="KW-0949">S-adenosyl-L-methionine</keyword>
<dbReference type="PROSITE" id="PS00092">
    <property type="entry name" value="N6_MTASE"/>
    <property type="match status" value="1"/>
</dbReference>
<dbReference type="InterPro" id="IPR002052">
    <property type="entry name" value="DNA_methylase_N6_adenine_CS"/>
</dbReference>
<dbReference type="PANTHER" id="PTHR47739">
    <property type="entry name" value="TRNA1(VAL) (ADENINE(37)-N6)-METHYLTRANSFERASE"/>
    <property type="match status" value="1"/>
</dbReference>
<feature type="domain" description="Methyltransferase small" evidence="3">
    <location>
        <begin position="23"/>
        <end position="120"/>
    </location>
</feature>
<dbReference type="AlphaFoldDB" id="A0AAW3ZWH7"/>
<dbReference type="GO" id="GO:0032259">
    <property type="term" value="P:methylation"/>
    <property type="evidence" value="ECO:0007669"/>
    <property type="project" value="UniProtKB-KW"/>
</dbReference>
<evidence type="ECO:0000256" key="2">
    <source>
        <dbReference type="ARBA" id="ARBA00022691"/>
    </source>
</evidence>
<evidence type="ECO:0000259" key="3">
    <source>
        <dbReference type="Pfam" id="PF05175"/>
    </source>
</evidence>
<organism evidence="5 6">
    <name type="scientific">Campylobacter californiensis</name>
    <dbReference type="NCBI Taxonomy" id="1032243"/>
    <lineage>
        <taxon>Bacteria</taxon>
        <taxon>Pseudomonadati</taxon>
        <taxon>Campylobacterota</taxon>
        <taxon>Epsilonproteobacteria</taxon>
        <taxon>Campylobacterales</taxon>
        <taxon>Campylobacteraceae</taxon>
        <taxon>Campylobacter</taxon>
    </lineage>
</organism>
<keyword evidence="1 5" id="KW-0489">Methyltransferase</keyword>
<evidence type="ECO:0000313" key="7">
    <source>
        <dbReference type="Proteomes" id="UP001318760"/>
    </source>
</evidence>
<dbReference type="GO" id="GO:0008757">
    <property type="term" value="F:S-adenosylmethionine-dependent methyltransferase activity"/>
    <property type="evidence" value="ECO:0007669"/>
    <property type="project" value="UniProtKB-ARBA"/>
</dbReference>
<dbReference type="Proteomes" id="UP000650616">
    <property type="component" value="Unassembled WGS sequence"/>
</dbReference>
<keyword evidence="1 5" id="KW-0808">Transferase</keyword>
<dbReference type="RefSeq" id="WP_170015404.1">
    <property type="nucleotide sequence ID" value="NZ_CP012545.1"/>
</dbReference>
<reference evidence="4 7" key="2">
    <citation type="submission" date="2020-10" db="EMBL/GenBank/DDBJ databases">
        <title>Campylobacter californiensis sp. nov. isolated from cattle and feral swine in California.</title>
        <authorList>
            <person name="Miller W.G."/>
        </authorList>
    </citation>
    <scope>NUCLEOTIDE SEQUENCE [LARGE SCALE GENOMIC DNA]</scope>
    <source>
        <strain evidence="4 7">RM12919</strain>
    </source>
</reference>
<evidence type="ECO:0000313" key="4">
    <source>
        <dbReference type="EMBL" id="MBE2985691.1"/>
    </source>
</evidence>
<dbReference type="SUPFAM" id="SSF53335">
    <property type="entry name" value="S-adenosyl-L-methionine-dependent methyltransferases"/>
    <property type="match status" value="1"/>
</dbReference>
<dbReference type="InterPro" id="IPR050210">
    <property type="entry name" value="tRNA_Adenine-N(6)_MTase"/>
</dbReference>
<dbReference type="Gene3D" id="3.40.50.150">
    <property type="entry name" value="Vaccinia Virus protein VP39"/>
    <property type="match status" value="1"/>
</dbReference>
<dbReference type="PANTHER" id="PTHR47739:SF1">
    <property type="entry name" value="TRNA1(VAL) (ADENINE(37)-N6)-METHYLTRANSFERASE"/>
    <property type="match status" value="1"/>
</dbReference>
<proteinExistence type="predicted"/>
<accession>A0AAW3ZWH7</accession>
<protein>
    <submittedName>
        <fullName evidence="5">Methyltransferase</fullName>
    </submittedName>
</protein>
<evidence type="ECO:0000313" key="6">
    <source>
        <dbReference type="Proteomes" id="UP000650616"/>
    </source>
</evidence>
<dbReference type="EMBL" id="LIWG01000002">
    <property type="protein sequence ID" value="MBE3607481.1"/>
    <property type="molecule type" value="Genomic_DNA"/>
</dbReference>
<dbReference type="InterPro" id="IPR007848">
    <property type="entry name" value="Small_mtfrase_dom"/>
</dbReference>
<name>A0AAW3ZWH7_9BACT</name>
<dbReference type="EMBL" id="JADBHS010000001">
    <property type="protein sequence ID" value="MBE2985691.1"/>
    <property type="molecule type" value="Genomic_DNA"/>
</dbReference>
<comment type="caution">
    <text evidence="5">The sequence shown here is derived from an EMBL/GenBank/DDBJ whole genome shotgun (WGS) entry which is preliminary data.</text>
</comment>
<evidence type="ECO:0000256" key="1">
    <source>
        <dbReference type="ARBA" id="ARBA00022603"/>
    </source>
</evidence>
<dbReference type="Pfam" id="PF05175">
    <property type="entry name" value="MTS"/>
    <property type="match status" value="1"/>
</dbReference>
<gene>
    <name evidence="4" type="ORF">CCAL12919_00885</name>
    <name evidence="5" type="ORF">CCAL9337_01895</name>
</gene>
<dbReference type="CDD" id="cd02440">
    <property type="entry name" value="AdoMet_MTases"/>
    <property type="match status" value="1"/>
</dbReference>
<reference evidence="5 6" key="1">
    <citation type="submission" date="2015-08" db="EMBL/GenBank/DDBJ databases">
        <title>Comparative genomics of the Campylobacter concisus group.</title>
        <authorList>
            <person name="Yee E."/>
            <person name="Chapman M.H."/>
            <person name="Huynh S."/>
            <person name="Bono J.L."/>
            <person name="On S.L."/>
            <person name="St Leger J."/>
            <person name="Foster G."/>
            <person name="Parker C.T."/>
            <person name="Miller W.G."/>
        </authorList>
    </citation>
    <scope>NUCLEOTIDE SEQUENCE [LARGE SCALE GENOMIC DNA]</scope>
    <source>
        <strain evidence="5 6">RM9337</strain>
    </source>
</reference>